<evidence type="ECO:0000313" key="4">
    <source>
        <dbReference type="Proteomes" id="UP000198702"/>
    </source>
</evidence>
<feature type="transmembrane region" description="Helical" evidence="1">
    <location>
        <begin position="150"/>
        <end position="172"/>
    </location>
</feature>
<evidence type="ECO:0000256" key="1">
    <source>
        <dbReference type="SAM" id="Phobius"/>
    </source>
</evidence>
<dbReference type="EMBL" id="FOQZ01000003">
    <property type="protein sequence ID" value="SFI56049.1"/>
    <property type="molecule type" value="Genomic_DNA"/>
</dbReference>
<sequence length="181" mass="17327">MKLRLPQAVAAVALAAGLVFAPVAANAYTPTPVGGGSITITPGAPVTLTFTGFAPNEPVNFFLTGENASGATLAAAKFVLQTNVPIGSKTASAAGSVSPTITLPSNATGTYTLTATGATSAASTTATITVAAASGGSTLPNTGGDSGQLLGLWIGGGALLLAGGGIAVATTVRRQRGQATA</sequence>
<evidence type="ECO:0000313" key="3">
    <source>
        <dbReference type="EMBL" id="SFI56049.1"/>
    </source>
</evidence>
<keyword evidence="1" id="KW-0812">Transmembrane</keyword>
<evidence type="ECO:0000256" key="2">
    <source>
        <dbReference type="SAM" id="SignalP"/>
    </source>
</evidence>
<keyword evidence="1" id="KW-0472">Membrane</keyword>
<dbReference type="Gene3D" id="2.60.40.230">
    <property type="entry name" value="Neocarzinostatin-like"/>
    <property type="match status" value="1"/>
</dbReference>
<keyword evidence="1" id="KW-1133">Transmembrane helix</keyword>
<dbReference type="RefSeq" id="WP_028494762.1">
    <property type="nucleotide sequence ID" value="NZ_FOQZ01000003.1"/>
</dbReference>
<dbReference type="NCBIfam" id="TIGR01167">
    <property type="entry name" value="LPXTG_anchor"/>
    <property type="match status" value="1"/>
</dbReference>
<protein>
    <submittedName>
        <fullName evidence="3">LPXTG-motif cell wall anchor domain-containing protein</fullName>
    </submittedName>
</protein>
<feature type="chain" id="PRO_5030637746" evidence="2">
    <location>
        <begin position="28"/>
        <end position="181"/>
    </location>
</feature>
<gene>
    <name evidence="3" type="ORF">SAMN04487751_2124</name>
</gene>
<reference evidence="3 4" key="1">
    <citation type="submission" date="2016-10" db="EMBL/GenBank/DDBJ databases">
        <authorList>
            <person name="Varghese N."/>
            <person name="Submissions S."/>
        </authorList>
    </citation>
    <scope>NUCLEOTIDE SEQUENCE [LARGE SCALE GENOMIC DNA]</scope>
    <source>
        <strain evidence="3 4">UNC380MFSha3.1</strain>
    </source>
</reference>
<keyword evidence="2" id="KW-0732">Signal</keyword>
<feature type="signal peptide" evidence="2">
    <location>
        <begin position="1"/>
        <end position="27"/>
    </location>
</feature>
<organism evidence="3 4">
    <name type="scientific">Microbacterium saccharophilum</name>
    <dbReference type="NCBI Taxonomy" id="1213358"/>
    <lineage>
        <taxon>Bacteria</taxon>
        <taxon>Bacillati</taxon>
        <taxon>Actinomycetota</taxon>
        <taxon>Actinomycetes</taxon>
        <taxon>Micrococcales</taxon>
        <taxon>Microbacteriaceae</taxon>
        <taxon>Microbacterium</taxon>
    </lineage>
</organism>
<accession>A0A7Z7GE97</accession>
<comment type="caution">
    <text evidence="3">The sequence shown here is derived from an EMBL/GenBank/DDBJ whole genome shotgun (WGS) entry which is preliminary data.</text>
</comment>
<name>A0A7Z7GE97_9MICO</name>
<dbReference type="AlphaFoldDB" id="A0A7Z7GE97"/>
<dbReference type="Proteomes" id="UP000198702">
    <property type="component" value="Unassembled WGS sequence"/>
</dbReference>
<proteinExistence type="predicted"/>